<gene>
    <name evidence="1" type="ORF">PUR21_16290</name>
</gene>
<keyword evidence="2" id="KW-1185">Reference proteome</keyword>
<accession>A0ABU9ZCK1</accession>
<sequence length="120" mass="12356">MPSYPLRPTFPVDVRSPSGTVKVGRVGTAVTVDLDPAKVFEALPISTGQLFAALDVLYPGASATVRDAVPSDVASPINRAYRTTAFVTADSALLAFVAQTLSLTSVQVAGLLAAAALQPK</sequence>
<dbReference type="Proteomes" id="UP001404845">
    <property type="component" value="Unassembled WGS sequence"/>
</dbReference>
<comment type="caution">
    <text evidence="1">The sequence shown here is derived from an EMBL/GenBank/DDBJ whole genome shotgun (WGS) entry which is preliminary data.</text>
</comment>
<protein>
    <recommendedName>
        <fullName evidence="3">Bacteriophage protein</fullName>
    </recommendedName>
</protein>
<reference evidence="1 2" key="1">
    <citation type="journal article" date="2023" name="PLoS ONE">
        <title>Complete genome assembly of Hawai'i environmental nontuberculous mycobacteria reveals unexpected co-isolation with methylobacteria.</title>
        <authorList>
            <person name="Hendrix J."/>
            <person name="Epperson L.E."/>
            <person name="Tong E.I."/>
            <person name="Chan Y.L."/>
            <person name="Hasan N.A."/>
            <person name="Dawrs S.N."/>
            <person name="Norton G.J."/>
            <person name="Virdi R."/>
            <person name="Crooks J.L."/>
            <person name="Chan E.D."/>
            <person name="Honda J.R."/>
            <person name="Strong M."/>
        </authorList>
    </citation>
    <scope>NUCLEOTIDE SEQUENCE [LARGE SCALE GENOMIC DNA]</scope>
    <source>
        <strain evidence="1 2">NJH_HI01</strain>
    </source>
</reference>
<dbReference type="RefSeq" id="WP_345971167.1">
    <property type="nucleotide sequence ID" value="NZ_JAQYXL010000001.1"/>
</dbReference>
<name>A0ABU9ZCK1_9HYPH</name>
<dbReference type="EMBL" id="JAQYXL010000001">
    <property type="protein sequence ID" value="MEN3229177.1"/>
    <property type="molecule type" value="Genomic_DNA"/>
</dbReference>
<evidence type="ECO:0008006" key="3">
    <source>
        <dbReference type="Google" id="ProtNLM"/>
    </source>
</evidence>
<proteinExistence type="predicted"/>
<evidence type="ECO:0000313" key="1">
    <source>
        <dbReference type="EMBL" id="MEN3229177.1"/>
    </source>
</evidence>
<organism evidence="1 2">
    <name type="scientific">Methylorubrum rhodesianum</name>
    <dbReference type="NCBI Taxonomy" id="29427"/>
    <lineage>
        <taxon>Bacteria</taxon>
        <taxon>Pseudomonadati</taxon>
        <taxon>Pseudomonadota</taxon>
        <taxon>Alphaproteobacteria</taxon>
        <taxon>Hyphomicrobiales</taxon>
        <taxon>Methylobacteriaceae</taxon>
        <taxon>Methylorubrum</taxon>
    </lineage>
</organism>
<evidence type="ECO:0000313" key="2">
    <source>
        <dbReference type="Proteomes" id="UP001404845"/>
    </source>
</evidence>